<dbReference type="AlphaFoldDB" id="F4RE58"/>
<dbReference type="EMBL" id="GL883098">
    <property type="protein sequence ID" value="EGG09328.1"/>
    <property type="molecule type" value="Genomic_DNA"/>
</dbReference>
<dbReference type="GeneID" id="18937542"/>
<dbReference type="KEGG" id="mlr:MELLADRAFT_96268"/>
<evidence type="ECO:0000313" key="2">
    <source>
        <dbReference type="EMBL" id="EGG09328.1"/>
    </source>
</evidence>
<name>F4RE58_MELLP</name>
<evidence type="ECO:0000313" key="3">
    <source>
        <dbReference type="Proteomes" id="UP000001072"/>
    </source>
</evidence>
<feature type="compositionally biased region" description="Low complexity" evidence="1">
    <location>
        <begin position="33"/>
        <end position="44"/>
    </location>
</feature>
<dbReference type="CDD" id="cd00084">
    <property type="entry name" value="HMG-box_SF"/>
    <property type="match status" value="1"/>
</dbReference>
<feature type="compositionally biased region" description="Basic residues" evidence="1">
    <location>
        <begin position="66"/>
        <end position="82"/>
    </location>
</feature>
<proteinExistence type="predicted"/>
<dbReference type="STRING" id="747676.F4RE58"/>
<dbReference type="OrthoDB" id="2507159at2759"/>
<dbReference type="HOGENOM" id="CLU_043422_0_0_1"/>
<protein>
    <submittedName>
        <fullName evidence="2">Uncharacterized protein</fullName>
    </submittedName>
</protein>
<dbReference type="Proteomes" id="UP000001072">
    <property type="component" value="Unassembled WGS sequence"/>
</dbReference>
<feature type="region of interest" description="Disordered" evidence="1">
    <location>
        <begin position="24"/>
        <end position="89"/>
    </location>
</feature>
<sequence>MATPTMPTPFRSAGNQIVSQLESIAESFGSLAPPTNTQTTNTQPSQKPAAPVSTQASTTVQAQDVRKRRNTKTNNKKSKKNKVNSDNTAPRDINVADIIAENKTAVELRCLAEKHAQTGMSQEVFQSVLNFHEEIQTLIAIKALELGTTVSVIEEIFMWGFVLHIAGGIGSGEAMRELSAKWAEMEPSEKDTYKKVTEDTSHLDEGLAELDFGQQARDEILQPRTTILQNPRCLKTQKEAAVRLLDKTLVKCIPVAKANGFEVAIIAVSRHIAKHSFQLTKNTIGIDKALEIIYEKDGEKALPVQLQSYIVGKTPAAMTADLENIGKRYQSRVVHALSAFLMETTGLKNWPWSKCDKTLADAGYKLKLLPGARSDINTFKTTSKALNQAKLVSIKKDLQENLIHQYSN</sequence>
<dbReference type="RefSeq" id="XP_007407688.1">
    <property type="nucleotide sequence ID" value="XM_007407626.1"/>
</dbReference>
<reference evidence="3" key="1">
    <citation type="journal article" date="2011" name="Proc. Natl. Acad. Sci. U.S.A.">
        <title>Obligate biotrophy features unraveled by the genomic analysis of rust fungi.</title>
        <authorList>
            <person name="Duplessis S."/>
            <person name="Cuomo C.A."/>
            <person name="Lin Y.-C."/>
            <person name="Aerts A."/>
            <person name="Tisserant E."/>
            <person name="Veneault-Fourrey C."/>
            <person name="Joly D.L."/>
            <person name="Hacquard S."/>
            <person name="Amselem J."/>
            <person name="Cantarel B.L."/>
            <person name="Chiu R."/>
            <person name="Coutinho P.M."/>
            <person name="Feau N."/>
            <person name="Field M."/>
            <person name="Frey P."/>
            <person name="Gelhaye E."/>
            <person name="Goldberg J."/>
            <person name="Grabherr M.G."/>
            <person name="Kodira C.D."/>
            <person name="Kohler A."/>
            <person name="Kuees U."/>
            <person name="Lindquist E.A."/>
            <person name="Lucas S.M."/>
            <person name="Mago R."/>
            <person name="Mauceli E."/>
            <person name="Morin E."/>
            <person name="Murat C."/>
            <person name="Pangilinan J.L."/>
            <person name="Park R."/>
            <person name="Pearson M."/>
            <person name="Quesneville H."/>
            <person name="Rouhier N."/>
            <person name="Sakthikumar S."/>
            <person name="Salamov A.A."/>
            <person name="Schmutz J."/>
            <person name="Selles B."/>
            <person name="Shapiro H."/>
            <person name="Tanguay P."/>
            <person name="Tuskan G.A."/>
            <person name="Henrissat B."/>
            <person name="Van de Peer Y."/>
            <person name="Rouze P."/>
            <person name="Ellis J.G."/>
            <person name="Dodds P.N."/>
            <person name="Schein J.E."/>
            <person name="Zhong S."/>
            <person name="Hamelin R.C."/>
            <person name="Grigoriev I.V."/>
            <person name="Szabo L.J."/>
            <person name="Martin F."/>
        </authorList>
    </citation>
    <scope>NUCLEOTIDE SEQUENCE [LARGE SCALE GENOMIC DNA]</scope>
    <source>
        <strain evidence="3">98AG31 / pathotype 3-4-7</strain>
    </source>
</reference>
<feature type="compositionally biased region" description="Polar residues" evidence="1">
    <location>
        <begin position="52"/>
        <end position="62"/>
    </location>
</feature>
<dbReference type="InParanoid" id="F4RE58"/>
<dbReference type="eggNOG" id="ENOG502SDWX">
    <property type="taxonomic scope" value="Eukaryota"/>
</dbReference>
<gene>
    <name evidence="2" type="ORF">MELLADRAFT_96268</name>
</gene>
<dbReference type="VEuPathDB" id="FungiDB:MELLADRAFT_96268"/>
<evidence type="ECO:0000256" key="1">
    <source>
        <dbReference type="SAM" id="MobiDB-lite"/>
    </source>
</evidence>
<keyword evidence="3" id="KW-1185">Reference proteome</keyword>
<accession>F4RE58</accession>
<organism evidence="3">
    <name type="scientific">Melampsora larici-populina (strain 98AG31 / pathotype 3-4-7)</name>
    <name type="common">Poplar leaf rust fungus</name>
    <dbReference type="NCBI Taxonomy" id="747676"/>
    <lineage>
        <taxon>Eukaryota</taxon>
        <taxon>Fungi</taxon>
        <taxon>Dikarya</taxon>
        <taxon>Basidiomycota</taxon>
        <taxon>Pucciniomycotina</taxon>
        <taxon>Pucciniomycetes</taxon>
        <taxon>Pucciniales</taxon>
        <taxon>Melampsoraceae</taxon>
        <taxon>Melampsora</taxon>
    </lineage>
</organism>